<feature type="signal peptide" evidence="1">
    <location>
        <begin position="1"/>
        <end position="22"/>
    </location>
</feature>
<dbReference type="RefSeq" id="WP_141346312.1">
    <property type="nucleotide sequence ID" value="NZ_BJLF01000013.1"/>
</dbReference>
<accession>A0A4Y3HXD7</accession>
<evidence type="ECO:0000313" key="3">
    <source>
        <dbReference type="Proteomes" id="UP000318717"/>
    </source>
</evidence>
<dbReference type="EMBL" id="BJLF01000013">
    <property type="protein sequence ID" value="GEA51839.1"/>
    <property type="molecule type" value="Genomic_DNA"/>
</dbReference>
<evidence type="ECO:0000313" key="2">
    <source>
        <dbReference type="EMBL" id="GEA51839.1"/>
    </source>
</evidence>
<dbReference type="OrthoDB" id="5917731at2"/>
<reference evidence="2 3" key="1">
    <citation type="submission" date="2019-06" db="EMBL/GenBank/DDBJ databases">
        <title>Whole genome shotgun sequence of Vibrio inusitatus NBRC 102082.</title>
        <authorList>
            <person name="Hosoyama A."/>
            <person name="Uohara A."/>
            <person name="Ohji S."/>
            <person name="Ichikawa N."/>
        </authorList>
    </citation>
    <scope>NUCLEOTIDE SEQUENCE [LARGE SCALE GENOMIC DNA]</scope>
    <source>
        <strain evidence="2 3">NBRC 102082</strain>
    </source>
</reference>
<protein>
    <submittedName>
        <fullName evidence="2">Uncharacterized protein</fullName>
    </submittedName>
</protein>
<gene>
    <name evidence="2" type="ORF">VIN01S_26430</name>
</gene>
<keyword evidence="1" id="KW-0732">Signal</keyword>
<dbReference type="Proteomes" id="UP000318717">
    <property type="component" value="Unassembled WGS sequence"/>
</dbReference>
<name>A0A4Y3HXD7_9VIBR</name>
<evidence type="ECO:0000256" key="1">
    <source>
        <dbReference type="SAM" id="SignalP"/>
    </source>
</evidence>
<feature type="chain" id="PRO_5021337200" evidence="1">
    <location>
        <begin position="23"/>
        <end position="111"/>
    </location>
</feature>
<keyword evidence="3" id="KW-1185">Reference proteome</keyword>
<comment type="caution">
    <text evidence="2">The sequence shown here is derived from an EMBL/GenBank/DDBJ whole genome shotgun (WGS) entry which is preliminary data.</text>
</comment>
<sequence length="111" mass="12543">MKKIIITATAITSLFLSTSVFANNELSENAIKHFTKETEAMTAFLDLSQSQSDAILVAKIDLEVANLKLIELYGRGSDRHLQARKPHWQAYQKAMTAVVSKEDQKRYQQSK</sequence>
<organism evidence="2 3">
    <name type="scientific">Vibrio inusitatus NBRC 102082</name>
    <dbReference type="NCBI Taxonomy" id="1219070"/>
    <lineage>
        <taxon>Bacteria</taxon>
        <taxon>Pseudomonadati</taxon>
        <taxon>Pseudomonadota</taxon>
        <taxon>Gammaproteobacteria</taxon>
        <taxon>Vibrionales</taxon>
        <taxon>Vibrionaceae</taxon>
        <taxon>Vibrio</taxon>
    </lineage>
</organism>
<proteinExistence type="predicted"/>
<dbReference type="AlphaFoldDB" id="A0A4Y3HXD7"/>